<gene>
    <name evidence="8" type="ORF">D0466_02440</name>
</gene>
<evidence type="ECO:0000256" key="3">
    <source>
        <dbReference type="ARBA" id="ARBA00022801"/>
    </source>
</evidence>
<sequence length="751" mass="85532">MTTTLAYLKEWQKALQLEIQHLKKHGSSKYTLKDGRLVSNGEGFTYYFETAFSLRIPVGSTVRLELGLGRKNGRILSSEGKSIIVTTEDFLGDFVSEALLLHDPWELLEQLILRLGEMKESKQKRFRIKKLMDPSMPAKHPAEKRKGHVHELFLRSKYNPVTYVWGPPGTGKTFTLARVAANHHFKGKRVLILSHSNQAVDVLMEETAGFVKKKKRFNEGDIIRYGTVSNDSLKKGGSLTTSRLIENRNPKLAEDKEQLMDERRSIKNDLIHSFSKRDSDYLLELETKLARVLEKYRQKEMQFLKEANIIGTTLAKAASDTSIYEKQFDVVIVDEASMAYIPQVAFAASLGNRVIVCGDFKQLPPISVSRHALVNKWLKEDIFHASGVVEHATNKQLHHHLFLLNEQRRMHPEISAFTNKYVYQSLVGDHESVYESRNQIVEQAPFPGRAAVFLDSSHTGKHCFTDPASLSRINIWQLLQSFQLIHESFLSGARSIGYVTPYRAQAVFMELLLSSLYEKERSQCDIVAATVHRFQGSERDVIIFDTVDSFPMERAGYILAGHESERLINVAITRTKGKFIHVSDASFIKNTVYRNKTIRRLVEHQENHSQSINKHEIGTWVKNQLPRLRWMHAKKLEMVFNDIATANSSVIVSLPGNTGLSPDWEERLKNRAHNISLTIMSEKSFPAVQADLVIPANINFPFIIIDESVLWLGHPLEAMIGSNPPHIAARLDSAPIVKHLLSLLEWNKWNM</sequence>
<evidence type="ECO:0000313" key="9">
    <source>
        <dbReference type="Proteomes" id="UP000262939"/>
    </source>
</evidence>
<dbReference type="Pfam" id="PF13087">
    <property type="entry name" value="AAA_12"/>
    <property type="match status" value="1"/>
</dbReference>
<dbReference type="Pfam" id="PF13086">
    <property type="entry name" value="AAA_11"/>
    <property type="match status" value="1"/>
</dbReference>
<dbReference type="RefSeq" id="WP_117320979.1">
    <property type="nucleotide sequence ID" value="NZ_QVTD01000003.1"/>
</dbReference>
<dbReference type="SUPFAM" id="SSF52540">
    <property type="entry name" value="P-loop containing nucleoside triphosphate hydrolases"/>
    <property type="match status" value="1"/>
</dbReference>
<dbReference type="InterPro" id="IPR047187">
    <property type="entry name" value="SF1_C_Upf1"/>
</dbReference>
<protein>
    <submittedName>
        <fullName evidence="8">DNA helicase</fullName>
    </submittedName>
</protein>
<dbReference type="InterPro" id="IPR050534">
    <property type="entry name" value="Coronavir_polyprotein_1ab"/>
</dbReference>
<evidence type="ECO:0000259" key="7">
    <source>
        <dbReference type="Pfam" id="PF13087"/>
    </source>
</evidence>
<evidence type="ECO:0000313" key="8">
    <source>
        <dbReference type="EMBL" id="RFU64803.1"/>
    </source>
</evidence>
<dbReference type="EMBL" id="QVTD01000003">
    <property type="protein sequence ID" value="RFU64803.1"/>
    <property type="molecule type" value="Genomic_DNA"/>
</dbReference>
<keyword evidence="5" id="KW-0067">ATP-binding</keyword>
<dbReference type="GO" id="GO:0005524">
    <property type="term" value="F:ATP binding"/>
    <property type="evidence" value="ECO:0007669"/>
    <property type="project" value="UniProtKB-KW"/>
</dbReference>
<evidence type="ECO:0000256" key="1">
    <source>
        <dbReference type="ARBA" id="ARBA00007913"/>
    </source>
</evidence>
<evidence type="ECO:0000256" key="4">
    <source>
        <dbReference type="ARBA" id="ARBA00022806"/>
    </source>
</evidence>
<dbReference type="AlphaFoldDB" id="A0A372LEQ8"/>
<dbReference type="CDD" id="cd18808">
    <property type="entry name" value="SF1_C_Upf1"/>
    <property type="match status" value="1"/>
</dbReference>
<proteinExistence type="inferred from homology"/>
<dbReference type="OrthoDB" id="9757917at2"/>
<dbReference type="PANTHER" id="PTHR43788">
    <property type="entry name" value="DNA2/NAM7 HELICASE FAMILY MEMBER"/>
    <property type="match status" value="1"/>
</dbReference>
<feature type="domain" description="DNA2/NAM7 helicase helicase" evidence="6">
    <location>
        <begin position="158"/>
        <end position="369"/>
    </location>
</feature>
<keyword evidence="4 8" id="KW-0347">Helicase</keyword>
<dbReference type="PANTHER" id="PTHR43788:SF8">
    <property type="entry name" value="DNA-BINDING PROTEIN SMUBP-2"/>
    <property type="match status" value="1"/>
</dbReference>
<dbReference type="InterPro" id="IPR041679">
    <property type="entry name" value="DNA2/NAM7-like_C"/>
</dbReference>
<organism evidence="8 9">
    <name type="scientific">Peribacillus glennii</name>
    <dbReference type="NCBI Taxonomy" id="2303991"/>
    <lineage>
        <taxon>Bacteria</taxon>
        <taxon>Bacillati</taxon>
        <taxon>Bacillota</taxon>
        <taxon>Bacilli</taxon>
        <taxon>Bacillales</taxon>
        <taxon>Bacillaceae</taxon>
        <taxon>Peribacillus</taxon>
    </lineage>
</organism>
<dbReference type="GO" id="GO:0043139">
    <property type="term" value="F:5'-3' DNA helicase activity"/>
    <property type="evidence" value="ECO:0007669"/>
    <property type="project" value="TreeGrafter"/>
</dbReference>
<keyword evidence="3" id="KW-0378">Hydrolase</keyword>
<feature type="domain" description="DNA2/NAM7 helicase-like C-terminal" evidence="7">
    <location>
        <begin position="396"/>
        <end position="585"/>
    </location>
</feature>
<dbReference type="InterPro" id="IPR027417">
    <property type="entry name" value="P-loop_NTPase"/>
</dbReference>
<comment type="caution">
    <text evidence="8">The sequence shown here is derived from an EMBL/GenBank/DDBJ whole genome shotgun (WGS) entry which is preliminary data.</text>
</comment>
<dbReference type="GO" id="GO:0016787">
    <property type="term" value="F:hydrolase activity"/>
    <property type="evidence" value="ECO:0007669"/>
    <property type="project" value="UniProtKB-KW"/>
</dbReference>
<dbReference type="InterPro" id="IPR041677">
    <property type="entry name" value="DNA2/NAM7_AAA_11"/>
</dbReference>
<evidence type="ECO:0000256" key="5">
    <source>
        <dbReference type="ARBA" id="ARBA00022840"/>
    </source>
</evidence>
<reference evidence="8 9" key="1">
    <citation type="submission" date="2018-08" db="EMBL/GenBank/DDBJ databases">
        <title>Bacillus chawlae sp. nov., Bacillus glennii sp. nov., and Bacillus saganii sp. nov. Isolated from the Vehicle Assembly Building at Kennedy Space Center where the Viking Spacecraft were Assembled.</title>
        <authorList>
            <person name="Seuylemezian A."/>
            <person name="Vaishampayan P."/>
        </authorList>
    </citation>
    <scope>NUCLEOTIDE SEQUENCE [LARGE SCALE GENOMIC DNA]</scope>
    <source>
        <strain evidence="8 9">V44-8</strain>
    </source>
</reference>
<keyword evidence="2" id="KW-0547">Nucleotide-binding</keyword>
<evidence type="ECO:0000256" key="2">
    <source>
        <dbReference type="ARBA" id="ARBA00022741"/>
    </source>
</evidence>
<keyword evidence="9" id="KW-1185">Reference proteome</keyword>
<name>A0A372LEQ8_9BACI</name>
<accession>A0A372LEQ8</accession>
<dbReference type="Gene3D" id="3.40.50.300">
    <property type="entry name" value="P-loop containing nucleotide triphosphate hydrolases"/>
    <property type="match status" value="2"/>
</dbReference>
<evidence type="ECO:0000259" key="6">
    <source>
        <dbReference type="Pfam" id="PF13086"/>
    </source>
</evidence>
<dbReference type="Proteomes" id="UP000262939">
    <property type="component" value="Unassembled WGS sequence"/>
</dbReference>
<comment type="similarity">
    <text evidence="1">Belongs to the DNA2/NAM7 helicase family.</text>
</comment>